<protein>
    <recommendedName>
        <fullName evidence="3">Superfamily II DNA helicase</fullName>
    </recommendedName>
</protein>
<gene>
    <name evidence="1" type="ORF">MMAN_10280</name>
</gene>
<name>A0ABM7JN17_MYCNT</name>
<keyword evidence="2" id="KW-1185">Reference proteome</keyword>
<sequence>MNGASQWTGLTHSERETAPYPLHMANGEIFVVDRVITRPGCAREFVDTYLNEYAPAARDRGMTLRDILVSPPIWFDDQSNTVTVTWSLPSLQAWWEMTWQGRPDPTLGPWWEGIGDLVETRGRSVAAAANDVDLLCDV</sequence>
<dbReference type="Proteomes" id="UP000465812">
    <property type="component" value="Chromosome"/>
</dbReference>
<evidence type="ECO:0000313" key="1">
    <source>
        <dbReference type="EMBL" id="BBY36894.1"/>
    </source>
</evidence>
<evidence type="ECO:0008006" key="3">
    <source>
        <dbReference type="Google" id="ProtNLM"/>
    </source>
</evidence>
<organism evidence="1 2">
    <name type="scientific">Mycobacterium mantenii</name>
    <dbReference type="NCBI Taxonomy" id="560555"/>
    <lineage>
        <taxon>Bacteria</taxon>
        <taxon>Bacillati</taxon>
        <taxon>Actinomycetota</taxon>
        <taxon>Actinomycetes</taxon>
        <taxon>Mycobacteriales</taxon>
        <taxon>Mycobacteriaceae</taxon>
        <taxon>Mycobacterium</taxon>
        <taxon>Mycobacterium avium complex (MAC)</taxon>
    </lineage>
</organism>
<accession>A0ABM7JN17</accession>
<dbReference type="EMBL" id="AP022590">
    <property type="protein sequence ID" value="BBY36894.1"/>
    <property type="molecule type" value="Genomic_DNA"/>
</dbReference>
<proteinExistence type="predicted"/>
<evidence type="ECO:0000313" key="2">
    <source>
        <dbReference type="Proteomes" id="UP000465812"/>
    </source>
</evidence>
<reference evidence="1 2" key="1">
    <citation type="journal article" date="2019" name="Emerg. Microbes Infect.">
        <title>Comprehensive subspecies identification of 175 nontuberculous mycobacteria species based on 7547 genomic profiles.</title>
        <authorList>
            <person name="Matsumoto Y."/>
            <person name="Kinjo T."/>
            <person name="Motooka D."/>
            <person name="Nabeya D."/>
            <person name="Jung N."/>
            <person name="Uechi K."/>
            <person name="Horii T."/>
            <person name="Iida T."/>
            <person name="Fujita J."/>
            <person name="Nakamura S."/>
        </authorList>
    </citation>
    <scope>NUCLEOTIDE SEQUENCE [LARGE SCALE GENOMIC DNA]</scope>
    <source>
        <strain evidence="1 2">JCM 18113</strain>
    </source>
</reference>